<evidence type="ECO:0000313" key="3">
    <source>
        <dbReference type="Proteomes" id="UP001501183"/>
    </source>
</evidence>
<gene>
    <name evidence="2" type="ORF">GCM10023094_14900</name>
</gene>
<evidence type="ECO:0000313" key="2">
    <source>
        <dbReference type="EMBL" id="GAA4476048.1"/>
    </source>
</evidence>
<organism evidence="2 3">
    <name type="scientific">Rhodococcus olei</name>
    <dbReference type="NCBI Taxonomy" id="2161675"/>
    <lineage>
        <taxon>Bacteria</taxon>
        <taxon>Bacillati</taxon>
        <taxon>Actinomycetota</taxon>
        <taxon>Actinomycetes</taxon>
        <taxon>Mycobacteriales</taxon>
        <taxon>Nocardiaceae</taxon>
        <taxon>Rhodococcus</taxon>
    </lineage>
</organism>
<feature type="transmembrane region" description="Helical" evidence="1">
    <location>
        <begin position="38"/>
        <end position="56"/>
    </location>
</feature>
<dbReference type="EMBL" id="BAABFB010000029">
    <property type="protein sequence ID" value="GAA4476048.1"/>
    <property type="molecule type" value="Genomic_DNA"/>
</dbReference>
<accession>A0ABP8NZC0</accession>
<comment type="caution">
    <text evidence="2">The sequence shown here is derived from an EMBL/GenBank/DDBJ whole genome shotgun (WGS) entry which is preliminary data.</text>
</comment>
<feature type="transmembrane region" description="Helical" evidence="1">
    <location>
        <begin position="76"/>
        <end position="95"/>
    </location>
</feature>
<keyword evidence="1" id="KW-0812">Transmembrane</keyword>
<proteinExistence type="predicted"/>
<dbReference type="Proteomes" id="UP001501183">
    <property type="component" value="Unassembled WGS sequence"/>
</dbReference>
<protein>
    <recommendedName>
        <fullName evidence="4">Membrane protein (TIGR02234 family)</fullName>
    </recommendedName>
</protein>
<keyword evidence="1" id="KW-0472">Membrane</keyword>
<name>A0ABP8NZC0_9NOCA</name>
<evidence type="ECO:0000256" key="1">
    <source>
        <dbReference type="SAM" id="Phobius"/>
    </source>
</evidence>
<reference evidence="3" key="1">
    <citation type="journal article" date="2019" name="Int. J. Syst. Evol. Microbiol.">
        <title>The Global Catalogue of Microorganisms (GCM) 10K type strain sequencing project: providing services to taxonomists for standard genome sequencing and annotation.</title>
        <authorList>
            <consortium name="The Broad Institute Genomics Platform"/>
            <consortium name="The Broad Institute Genome Sequencing Center for Infectious Disease"/>
            <person name="Wu L."/>
            <person name="Ma J."/>
        </authorList>
    </citation>
    <scope>NUCLEOTIDE SEQUENCE [LARGE SCALE GENOMIC DNA]</scope>
    <source>
        <strain evidence="3">JCM 32206</strain>
    </source>
</reference>
<feature type="transmembrane region" description="Helical" evidence="1">
    <location>
        <begin position="102"/>
        <end position="120"/>
    </location>
</feature>
<sequence>MPDDLSAPSDDLSAYETELSAIERRVTREFSFGRRRPAVLAAIGVLVLTLFLPHAGTSSALAVLAGADDATATAPLRLFLGFVVVFGIGVSALAVLTRRWALSWLAMIGTAMGFVFGLLARWSQQSLPIEVRPSDPGYGLLVAWAAMALLAVQWASVTWSRANVMQGRPRNGR</sequence>
<keyword evidence="3" id="KW-1185">Reference proteome</keyword>
<dbReference type="RefSeq" id="WP_345343201.1">
    <property type="nucleotide sequence ID" value="NZ_BAABFB010000029.1"/>
</dbReference>
<evidence type="ECO:0008006" key="4">
    <source>
        <dbReference type="Google" id="ProtNLM"/>
    </source>
</evidence>
<feature type="transmembrane region" description="Helical" evidence="1">
    <location>
        <begin position="140"/>
        <end position="160"/>
    </location>
</feature>
<keyword evidence="1" id="KW-1133">Transmembrane helix</keyword>